<keyword evidence="1" id="KW-0175">Coiled coil</keyword>
<sequence length="77" mass="8909">MNQQEESERLRGENHELREALHLVQEELSRVKEALRVALARIEELEKPREPPEFVKGNVKKRPAEEKLPARETGGQA</sequence>
<keyword evidence="4" id="KW-1185">Reference proteome</keyword>
<evidence type="ECO:0000313" key="3">
    <source>
        <dbReference type="EMBL" id="GER82210.1"/>
    </source>
</evidence>
<protein>
    <submittedName>
        <fullName evidence="3">Uncharacterized protein</fullName>
    </submittedName>
</protein>
<gene>
    <name evidence="3" type="ORF">KTAU_08480</name>
</gene>
<evidence type="ECO:0000313" key="4">
    <source>
        <dbReference type="Proteomes" id="UP000334820"/>
    </source>
</evidence>
<reference evidence="3 4" key="1">
    <citation type="journal article" date="2019" name="Int. J. Syst. Evol. Microbiol.">
        <title>Thermogemmatispora aurantia sp. nov. and Thermogemmatispora argillosa sp. nov., within the class Ktedonobacteria, and emended description of the genus Thermogemmatispora.</title>
        <authorList>
            <person name="Zheng Y."/>
            <person name="Wang C.M."/>
            <person name="Sakai Y."/>
            <person name="Abe K."/>
            <person name="Yokota A."/>
            <person name="Yabe S."/>
        </authorList>
    </citation>
    <scope>NUCLEOTIDE SEQUENCE [LARGE SCALE GENOMIC DNA]</scope>
    <source>
        <strain evidence="3 4">A1-2</strain>
    </source>
</reference>
<feature type="coiled-coil region" evidence="1">
    <location>
        <begin position="7"/>
        <end position="45"/>
    </location>
</feature>
<dbReference type="AlphaFoldDB" id="A0A5J4K6C6"/>
<proteinExistence type="predicted"/>
<name>A0A5J4K6C6_9CHLR</name>
<dbReference type="RefSeq" id="WP_151727124.1">
    <property type="nucleotide sequence ID" value="NZ_BKZV01000001.1"/>
</dbReference>
<dbReference type="Proteomes" id="UP000334820">
    <property type="component" value="Unassembled WGS sequence"/>
</dbReference>
<organism evidence="3 4">
    <name type="scientific">Thermogemmatispora aurantia</name>
    <dbReference type="NCBI Taxonomy" id="2045279"/>
    <lineage>
        <taxon>Bacteria</taxon>
        <taxon>Bacillati</taxon>
        <taxon>Chloroflexota</taxon>
        <taxon>Ktedonobacteria</taxon>
        <taxon>Thermogemmatisporales</taxon>
        <taxon>Thermogemmatisporaceae</taxon>
        <taxon>Thermogemmatispora</taxon>
    </lineage>
</organism>
<accession>A0A5J4K6C6</accession>
<feature type="region of interest" description="Disordered" evidence="2">
    <location>
        <begin position="52"/>
        <end position="77"/>
    </location>
</feature>
<evidence type="ECO:0000256" key="2">
    <source>
        <dbReference type="SAM" id="MobiDB-lite"/>
    </source>
</evidence>
<dbReference type="EMBL" id="BKZV01000001">
    <property type="protein sequence ID" value="GER82210.1"/>
    <property type="molecule type" value="Genomic_DNA"/>
</dbReference>
<evidence type="ECO:0000256" key="1">
    <source>
        <dbReference type="SAM" id="Coils"/>
    </source>
</evidence>
<comment type="caution">
    <text evidence="3">The sequence shown here is derived from an EMBL/GenBank/DDBJ whole genome shotgun (WGS) entry which is preliminary data.</text>
</comment>